<dbReference type="EMBL" id="BAABWN010000004">
    <property type="protein sequence ID" value="GAA6167632.1"/>
    <property type="molecule type" value="Genomic_DNA"/>
</dbReference>
<name>A0ABQ0A7J6_9GAMM</name>
<feature type="chain" id="PRO_5046651517" evidence="1">
    <location>
        <begin position="21"/>
        <end position="106"/>
    </location>
</feature>
<dbReference type="Proteomes" id="UP001465153">
    <property type="component" value="Unassembled WGS sequence"/>
</dbReference>
<sequence>MKLKAIIGVIFFIFTQSAFAQLYCAQYGNQLTGIIGLDSNNGSIYTNITSETNECSCREARFLPENTDTDKALSILLAARLSGKTVRIDFLEGQGCNSATRVYIQD</sequence>
<dbReference type="RefSeq" id="WP_353302236.1">
    <property type="nucleotide sequence ID" value="NZ_BAABWN010000004.1"/>
</dbReference>
<keyword evidence="1" id="KW-0732">Signal</keyword>
<reference evidence="2 3" key="1">
    <citation type="submission" date="2024-04" db="EMBL/GenBank/DDBJ databases">
        <title>Draft genome sequence of Sessilibacter corallicola NBRC 116591.</title>
        <authorList>
            <person name="Miyakawa T."/>
            <person name="Kusuya Y."/>
            <person name="Miura T."/>
        </authorList>
    </citation>
    <scope>NUCLEOTIDE SEQUENCE [LARGE SCALE GENOMIC DNA]</scope>
    <source>
        <strain evidence="2 3">KU-00831-HH</strain>
    </source>
</reference>
<comment type="caution">
    <text evidence="2">The sequence shown here is derived from an EMBL/GenBank/DDBJ whole genome shotgun (WGS) entry which is preliminary data.</text>
</comment>
<evidence type="ECO:0000256" key="1">
    <source>
        <dbReference type="SAM" id="SignalP"/>
    </source>
</evidence>
<protein>
    <submittedName>
        <fullName evidence="2">Uncharacterized protein</fullName>
    </submittedName>
</protein>
<keyword evidence="3" id="KW-1185">Reference proteome</keyword>
<gene>
    <name evidence="2" type="ORF">NBRC116591_14420</name>
</gene>
<proteinExistence type="predicted"/>
<accession>A0ABQ0A7J6</accession>
<organism evidence="2 3">
    <name type="scientific">Sessilibacter corallicola</name>
    <dbReference type="NCBI Taxonomy" id="2904075"/>
    <lineage>
        <taxon>Bacteria</taxon>
        <taxon>Pseudomonadati</taxon>
        <taxon>Pseudomonadota</taxon>
        <taxon>Gammaproteobacteria</taxon>
        <taxon>Cellvibrionales</taxon>
        <taxon>Cellvibrionaceae</taxon>
        <taxon>Sessilibacter</taxon>
    </lineage>
</organism>
<evidence type="ECO:0000313" key="3">
    <source>
        <dbReference type="Proteomes" id="UP001465153"/>
    </source>
</evidence>
<feature type="signal peptide" evidence="1">
    <location>
        <begin position="1"/>
        <end position="20"/>
    </location>
</feature>
<evidence type="ECO:0000313" key="2">
    <source>
        <dbReference type="EMBL" id="GAA6167632.1"/>
    </source>
</evidence>